<organism evidence="1 2">
    <name type="scientific">Mycena albidolilacea</name>
    <dbReference type="NCBI Taxonomy" id="1033008"/>
    <lineage>
        <taxon>Eukaryota</taxon>
        <taxon>Fungi</taxon>
        <taxon>Dikarya</taxon>
        <taxon>Basidiomycota</taxon>
        <taxon>Agaricomycotina</taxon>
        <taxon>Agaricomycetes</taxon>
        <taxon>Agaricomycetidae</taxon>
        <taxon>Agaricales</taxon>
        <taxon>Marasmiineae</taxon>
        <taxon>Mycenaceae</taxon>
        <taxon>Mycena</taxon>
    </lineage>
</organism>
<gene>
    <name evidence="1" type="ORF">DFH08DRAFT_758539</name>
</gene>
<evidence type="ECO:0000313" key="2">
    <source>
        <dbReference type="Proteomes" id="UP001218218"/>
    </source>
</evidence>
<dbReference type="Proteomes" id="UP001218218">
    <property type="component" value="Unassembled WGS sequence"/>
</dbReference>
<comment type="caution">
    <text evidence="1">The sequence shown here is derived from an EMBL/GenBank/DDBJ whole genome shotgun (WGS) entry which is preliminary data.</text>
</comment>
<accession>A0AAD6Z2Q5</accession>
<name>A0AAD6Z2Q5_9AGAR</name>
<reference evidence="1" key="1">
    <citation type="submission" date="2023-03" db="EMBL/GenBank/DDBJ databases">
        <title>Massive genome expansion in bonnet fungi (Mycena s.s.) driven by repeated elements and novel gene families across ecological guilds.</title>
        <authorList>
            <consortium name="Lawrence Berkeley National Laboratory"/>
            <person name="Harder C.B."/>
            <person name="Miyauchi S."/>
            <person name="Viragh M."/>
            <person name="Kuo A."/>
            <person name="Thoen E."/>
            <person name="Andreopoulos B."/>
            <person name="Lu D."/>
            <person name="Skrede I."/>
            <person name="Drula E."/>
            <person name="Henrissat B."/>
            <person name="Morin E."/>
            <person name="Kohler A."/>
            <person name="Barry K."/>
            <person name="LaButti K."/>
            <person name="Morin E."/>
            <person name="Salamov A."/>
            <person name="Lipzen A."/>
            <person name="Mereny Z."/>
            <person name="Hegedus B."/>
            <person name="Baldrian P."/>
            <person name="Stursova M."/>
            <person name="Weitz H."/>
            <person name="Taylor A."/>
            <person name="Grigoriev I.V."/>
            <person name="Nagy L.G."/>
            <person name="Martin F."/>
            <person name="Kauserud H."/>
        </authorList>
    </citation>
    <scope>NUCLEOTIDE SEQUENCE</scope>
    <source>
        <strain evidence="1">CBHHK002</strain>
    </source>
</reference>
<protein>
    <submittedName>
        <fullName evidence="1">Uncharacterized protein</fullName>
    </submittedName>
</protein>
<proteinExistence type="predicted"/>
<keyword evidence="2" id="KW-1185">Reference proteome</keyword>
<evidence type="ECO:0000313" key="1">
    <source>
        <dbReference type="EMBL" id="KAJ7305461.1"/>
    </source>
</evidence>
<sequence>MPPVPEVDAPTSEAGALQQSVPQARIYLGSANLPPELRPVRTATQKFVSRVFREVCGVGTKDDWPDPSIIRINEFTQEQYLTPRFDGLITDVSNQHLISVVARKAEMDLRNVDLQPPQLASSNATLDFAVVHHMAQNSFTNFRPQWRRQNDPQLAASHELTDLMNRWKQRRCLKVEQKLSIVRAFAAAHNLDSNLLTKLLDETHESDEASGPEDNSGESKETWKARMAGLAGIRITSRAALDKLEFLEVLGADWRSDELSKLGHAMHKMWYRTLTPRERKAIKYIRVRGTGRSSSRIPDLAPWNFGLSIPWLEEARTLPENEDFLADWNTHGNPAGVDDMFFDTLAQIDNTDNDDNANNDDA</sequence>
<dbReference type="AlphaFoldDB" id="A0AAD6Z2Q5"/>
<dbReference type="EMBL" id="JARIHO010000097">
    <property type="protein sequence ID" value="KAJ7305461.1"/>
    <property type="molecule type" value="Genomic_DNA"/>
</dbReference>